<feature type="compositionally biased region" description="Acidic residues" evidence="1">
    <location>
        <begin position="200"/>
        <end position="216"/>
    </location>
</feature>
<evidence type="ECO:0000313" key="5">
    <source>
        <dbReference type="Proteomes" id="UP001295684"/>
    </source>
</evidence>
<reference evidence="4" key="1">
    <citation type="submission" date="2023-07" db="EMBL/GenBank/DDBJ databases">
        <authorList>
            <consortium name="AG Swart"/>
            <person name="Singh M."/>
            <person name="Singh A."/>
            <person name="Seah K."/>
            <person name="Emmerich C."/>
        </authorList>
    </citation>
    <scope>NUCLEOTIDE SEQUENCE</scope>
    <source>
        <strain evidence="4">DP1</strain>
    </source>
</reference>
<comment type="caution">
    <text evidence="4">The sequence shown here is derived from an EMBL/GenBank/DDBJ whole genome shotgun (WGS) entry which is preliminary data.</text>
</comment>
<dbReference type="EMBL" id="CAMPGE010017570">
    <property type="protein sequence ID" value="CAI2376041.1"/>
    <property type="molecule type" value="Genomic_DNA"/>
</dbReference>
<dbReference type="CDD" id="cd23799">
    <property type="entry name" value="UBCc_UBE2J"/>
    <property type="match status" value="1"/>
</dbReference>
<dbReference type="InterPro" id="IPR050113">
    <property type="entry name" value="Ub_conjugating_enzyme"/>
</dbReference>
<keyword evidence="2" id="KW-0812">Transmembrane</keyword>
<feature type="region of interest" description="Disordered" evidence="1">
    <location>
        <begin position="168"/>
        <end position="218"/>
    </location>
</feature>
<feature type="transmembrane region" description="Helical" evidence="2">
    <location>
        <begin position="278"/>
        <end position="296"/>
    </location>
</feature>
<dbReference type="FunFam" id="3.10.110.10:FF:000086">
    <property type="entry name" value="Ubiquitin-conjugating enzyme E2 J1"/>
    <property type="match status" value="1"/>
</dbReference>
<name>A0AAD2D0J5_EUPCR</name>
<dbReference type="AlphaFoldDB" id="A0AAD2D0J5"/>
<keyword evidence="5" id="KW-1185">Reference proteome</keyword>
<dbReference type="Gene3D" id="3.10.110.10">
    <property type="entry name" value="Ubiquitin Conjugating Enzyme"/>
    <property type="match status" value="1"/>
</dbReference>
<dbReference type="SMART" id="SM00212">
    <property type="entry name" value="UBCc"/>
    <property type="match status" value="1"/>
</dbReference>
<dbReference type="SUPFAM" id="SSF54495">
    <property type="entry name" value="UBC-like"/>
    <property type="match status" value="1"/>
</dbReference>
<keyword evidence="2" id="KW-1133">Transmembrane helix</keyword>
<dbReference type="InterPro" id="IPR000608">
    <property type="entry name" value="UBC"/>
</dbReference>
<feature type="compositionally biased region" description="Basic and acidic residues" evidence="1">
    <location>
        <begin position="168"/>
        <end position="183"/>
    </location>
</feature>
<dbReference type="Pfam" id="PF00179">
    <property type="entry name" value="UQ_con"/>
    <property type="match status" value="1"/>
</dbReference>
<sequence length="308" mass="36152">MAMNTGLSIKRLTKEFSDMQKKPSYMYYAEPVKGEMFEWHFTIRGPPGTDYEGGLYHGIILFPEKYPFKPPSVQFLTPNGRFETNTKICLTFTNFHPEYWQPAWTVRTILLGLISYMPVEEETLSIGSIMCTPAERKRLAKASQFWKCQTCKSIKELIADKMTEENKVNDDATPKEELPEFKLTKKVSRKPQEDSKISDGEETPDENDPLIQEEEKEETRLGVEKELEEIERNQKHLEEEKNQIFNNPAEIQLDEEKREYRDFIELQRQNATKKASRCFGFLFVLWIIIGISSMYYPELLKEIFELIL</sequence>
<dbReference type="InterPro" id="IPR016135">
    <property type="entry name" value="UBQ-conjugating_enzyme/RWD"/>
</dbReference>
<evidence type="ECO:0000313" key="4">
    <source>
        <dbReference type="EMBL" id="CAI2376041.1"/>
    </source>
</evidence>
<gene>
    <name evidence="4" type="ORF">ECRASSUSDP1_LOCUS17410</name>
</gene>
<feature type="domain" description="UBC core" evidence="3">
    <location>
        <begin position="7"/>
        <end position="168"/>
    </location>
</feature>
<proteinExistence type="predicted"/>
<protein>
    <recommendedName>
        <fullName evidence="3">UBC core domain-containing protein</fullName>
    </recommendedName>
</protein>
<keyword evidence="2" id="KW-0472">Membrane</keyword>
<feature type="compositionally biased region" description="Basic and acidic residues" evidence="1">
    <location>
        <begin position="190"/>
        <end position="199"/>
    </location>
</feature>
<evidence type="ECO:0000259" key="3">
    <source>
        <dbReference type="PROSITE" id="PS50127"/>
    </source>
</evidence>
<dbReference type="PROSITE" id="PS50127">
    <property type="entry name" value="UBC_2"/>
    <property type="match status" value="1"/>
</dbReference>
<accession>A0AAD2D0J5</accession>
<evidence type="ECO:0000256" key="2">
    <source>
        <dbReference type="SAM" id="Phobius"/>
    </source>
</evidence>
<dbReference type="Proteomes" id="UP001295684">
    <property type="component" value="Unassembled WGS sequence"/>
</dbReference>
<organism evidence="4 5">
    <name type="scientific">Euplotes crassus</name>
    <dbReference type="NCBI Taxonomy" id="5936"/>
    <lineage>
        <taxon>Eukaryota</taxon>
        <taxon>Sar</taxon>
        <taxon>Alveolata</taxon>
        <taxon>Ciliophora</taxon>
        <taxon>Intramacronucleata</taxon>
        <taxon>Spirotrichea</taxon>
        <taxon>Hypotrichia</taxon>
        <taxon>Euplotida</taxon>
        <taxon>Euplotidae</taxon>
        <taxon>Moneuplotes</taxon>
    </lineage>
</organism>
<evidence type="ECO:0000256" key="1">
    <source>
        <dbReference type="SAM" id="MobiDB-lite"/>
    </source>
</evidence>
<dbReference type="PANTHER" id="PTHR24067">
    <property type="entry name" value="UBIQUITIN-CONJUGATING ENZYME E2"/>
    <property type="match status" value="1"/>
</dbReference>